<sequence length="54" mass="6363">MRLRLLFNQRARSESDDVRRRERAIDARNAHGATCWDGSERSPDCQSMRECPQQ</sequence>
<protein>
    <submittedName>
        <fullName evidence="1">Uncharacterized protein</fullName>
    </submittedName>
</protein>
<reference evidence="1" key="1">
    <citation type="submission" date="2020-07" db="EMBL/GenBank/DDBJ databases">
        <title>Clarias magur genome sequencing, assembly and annotation.</title>
        <authorList>
            <person name="Kushwaha B."/>
            <person name="Kumar R."/>
            <person name="Das P."/>
            <person name="Joshi C.G."/>
            <person name="Kumar D."/>
            <person name="Nagpure N.S."/>
            <person name="Pandey M."/>
            <person name="Agarwal S."/>
            <person name="Srivastava S."/>
            <person name="Singh M."/>
            <person name="Sahoo L."/>
            <person name="Jayasankar P."/>
            <person name="Meher P.K."/>
            <person name="Koringa P.G."/>
            <person name="Iquebal M.A."/>
            <person name="Das S.P."/>
            <person name="Bit A."/>
            <person name="Patnaik S."/>
            <person name="Patel N."/>
            <person name="Shah T.M."/>
            <person name="Hinsu A."/>
            <person name="Jena J.K."/>
        </authorList>
    </citation>
    <scope>NUCLEOTIDE SEQUENCE</scope>
    <source>
        <strain evidence="1">CIFAMagur01</strain>
        <tissue evidence="1">Testis</tissue>
    </source>
</reference>
<dbReference type="Proteomes" id="UP000727407">
    <property type="component" value="Unassembled WGS sequence"/>
</dbReference>
<gene>
    <name evidence="1" type="ORF">DAT39_008146</name>
</gene>
<dbReference type="AlphaFoldDB" id="A0A8J4XCD6"/>
<keyword evidence="2" id="KW-1185">Reference proteome</keyword>
<evidence type="ECO:0000313" key="1">
    <source>
        <dbReference type="EMBL" id="KAF5902133.1"/>
    </source>
</evidence>
<accession>A0A8J4XCD6</accession>
<evidence type="ECO:0000313" key="2">
    <source>
        <dbReference type="Proteomes" id="UP000727407"/>
    </source>
</evidence>
<name>A0A8J4XCD6_CLAMG</name>
<dbReference type="EMBL" id="QNUK01000096">
    <property type="protein sequence ID" value="KAF5902133.1"/>
    <property type="molecule type" value="Genomic_DNA"/>
</dbReference>
<proteinExistence type="predicted"/>
<comment type="caution">
    <text evidence="1">The sequence shown here is derived from an EMBL/GenBank/DDBJ whole genome shotgun (WGS) entry which is preliminary data.</text>
</comment>
<organism evidence="1 2">
    <name type="scientific">Clarias magur</name>
    <name type="common">Asian catfish</name>
    <name type="synonym">Macropteronotus magur</name>
    <dbReference type="NCBI Taxonomy" id="1594786"/>
    <lineage>
        <taxon>Eukaryota</taxon>
        <taxon>Metazoa</taxon>
        <taxon>Chordata</taxon>
        <taxon>Craniata</taxon>
        <taxon>Vertebrata</taxon>
        <taxon>Euteleostomi</taxon>
        <taxon>Actinopterygii</taxon>
        <taxon>Neopterygii</taxon>
        <taxon>Teleostei</taxon>
        <taxon>Ostariophysi</taxon>
        <taxon>Siluriformes</taxon>
        <taxon>Clariidae</taxon>
        <taxon>Clarias</taxon>
    </lineage>
</organism>